<dbReference type="AlphaFoldDB" id="A0A4R0XXD4"/>
<sequence length="142" mass="15392">NTAKATTKAAQAKLDANTKTISDLDKANKAATTALNTAKATTKDAHAKLDANANLINDLKLTIFAIKEMLASVANIIEANSHSTEVVEKYRKDWEAAIKRSKNIKVELKSKTIIEINSEAKKIIGGINSYSNDLNNSIANMY</sequence>
<name>A0A4R0XXD4_9MOLU</name>
<organism evidence="1 2">
    <name type="scientific">Mycoplasma todarodis</name>
    <dbReference type="NCBI Taxonomy" id="1937191"/>
    <lineage>
        <taxon>Bacteria</taxon>
        <taxon>Bacillati</taxon>
        <taxon>Mycoplasmatota</taxon>
        <taxon>Mollicutes</taxon>
        <taxon>Mycoplasmataceae</taxon>
        <taxon>Mycoplasma</taxon>
    </lineage>
</organism>
<reference evidence="1 2" key="1">
    <citation type="submission" date="2018-02" db="EMBL/GenBank/DDBJ databases">
        <title>Mycoplasma marinum and Mycoplasma todarodis sp. nov., moderately halophilic and psychrotolerant mycoplasmas isolated from cephalopods.</title>
        <authorList>
            <person name="Viver T."/>
        </authorList>
    </citation>
    <scope>NUCLEOTIDE SEQUENCE [LARGE SCALE GENOMIC DNA]</scope>
    <source>
        <strain evidence="1 2">5H</strain>
    </source>
</reference>
<accession>A0A4R0XXD4</accession>
<dbReference type="Proteomes" id="UP000291072">
    <property type="component" value="Unassembled WGS sequence"/>
</dbReference>
<keyword evidence="2" id="KW-1185">Reference proteome</keyword>
<gene>
    <name evidence="1" type="ORF">C4B25_01050</name>
</gene>
<evidence type="ECO:0000313" key="2">
    <source>
        <dbReference type="Proteomes" id="UP000291072"/>
    </source>
</evidence>
<dbReference type="EMBL" id="PSZP01000004">
    <property type="protein sequence ID" value="TCG11681.1"/>
    <property type="molecule type" value="Genomic_DNA"/>
</dbReference>
<proteinExistence type="predicted"/>
<feature type="non-terminal residue" evidence="1">
    <location>
        <position position="1"/>
    </location>
</feature>
<comment type="caution">
    <text evidence="1">The sequence shown here is derived from an EMBL/GenBank/DDBJ whole genome shotgun (WGS) entry which is preliminary data.</text>
</comment>
<dbReference type="RefSeq" id="WP_168380655.1">
    <property type="nucleotide sequence ID" value="NZ_PSZP01000004.1"/>
</dbReference>
<protein>
    <submittedName>
        <fullName evidence="1">Uncharacterized protein</fullName>
    </submittedName>
</protein>
<evidence type="ECO:0000313" key="1">
    <source>
        <dbReference type="EMBL" id="TCG11681.1"/>
    </source>
</evidence>